<evidence type="ECO:0000313" key="2">
    <source>
        <dbReference type="Proteomes" id="UP001454036"/>
    </source>
</evidence>
<reference evidence="1 2" key="1">
    <citation type="submission" date="2024-01" db="EMBL/GenBank/DDBJ databases">
        <title>The complete chloroplast genome sequence of Lithospermum erythrorhizon: insights into the phylogenetic relationship among Boraginaceae species and the maternal lineages of purple gromwells.</title>
        <authorList>
            <person name="Okada T."/>
            <person name="Watanabe K."/>
        </authorList>
    </citation>
    <scope>NUCLEOTIDE SEQUENCE [LARGE SCALE GENOMIC DNA]</scope>
</reference>
<sequence>MEEEHMETGKMLIKEHKRELGSAPKVSNLNDQDERDSISVQLDAILKKGTQSLQETSDHRLQMTNILASLDYCHLEASLEKTARQVSNLRDKVNLLHSRHDKLVTCLKSYNQQVSDCKSNIEVWNSVRARLETFGLQESPQEVSLLQVQVVKLNSILAQLDASVEWSAQIIISLQKSDRQVSAMEDQVGHLIEQNRRFEDDPLDNSVDTVNLFKKC</sequence>
<name>A0AAV3QK92_LITER</name>
<gene>
    <name evidence="1" type="ORF">LIER_39721</name>
</gene>
<dbReference type="EMBL" id="BAABME010021752">
    <property type="protein sequence ID" value="GAA0164108.1"/>
    <property type="molecule type" value="Genomic_DNA"/>
</dbReference>
<comment type="caution">
    <text evidence="1">The sequence shown here is derived from an EMBL/GenBank/DDBJ whole genome shotgun (WGS) entry which is preliminary data.</text>
</comment>
<proteinExistence type="predicted"/>
<dbReference type="Proteomes" id="UP001454036">
    <property type="component" value="Unassembled WGS sequence"/>
</dbReference>
<organism evidence="1 2">
    <name type="scientific">Lithospermum erythrorhizon</name>
    <name type="common">Purple gromwell</name>
    <name type="synonym">Lithospermum officinale var. erythrorhizon</name>
    <dbReference type="NCBI Taxonomy" id="34254"/>
    <lineage>
        <taxon>Eukaryota</taxon>
        <taxon>Viridiplantae</taxon>
        <taxon>Streptophyta</taxon>
        <taxon>Embryophyta</taxon>
        <taxon>Tracheophyta</taxon>
        <taxon>Spermatophyta</taxon>
        <taxon>Magnoliopsida</taxon>
        <taxon>eudicotyledons</taxon>
        <taxon>Gunneridae</taxon>
        <taxon>Pentapetalae</taxon>
        <taxon>asterids</taxon>
        <taxon>lamiids</taxon>
        <taxon>Boraginales</taxon>
        <taxon>Boraginaceae</taxon>
        <taxon>Boraginoideae</taxon>
        <taxon>Lithospermeae</taxon>
        <taxon>Lithospermum</taxon>
    </lineage>
</organism>
<accession>A0AAV3QK92</accession>
<keyword evidence="2" id="KW-1185">Reference proteome</keyword>
<protein>
    <submittedName>
        <fullName evidence="1">Uncharacterized protein</fullName>
    </submittedName>
</protein>
<evidence type="ECO:0000313" key="1">
    <source>
        <dbReference type="EMBL" id="GAA0164108.1"/>
    </source>
</evidence>
<dbReference type="AlphaFoldDB" id="A0AAV3QK92"/>